<dbReference type="EMBL" id="FCNZ02000005">
    <property type="protein sequence ID" value="SAL30834.1"/>
    <property type="molecule type" value="Genomic_DNA"/>
</dbReference>
<accession>A0A158GFE0</accession>
<dbReference type="InterPro" id="IPR012334">
    <property type="entry name" value="Pectin_lyas_fold"/>
</dbReference>
<keyword evidence="2" id="KW-1185">Reference proteome</keyword>
<dbReference type="SUPFAM" id="SSF51126">
    <property type="entry name" value="Pectin lyase-like"/>
    <property type="match status" value="1"/>
</dbReference>
<dbReference type="InterPro" id="IPR011050">
    <property type="entry name" value="Pectin_lyase_fold/virulence"/>
</dbReference>
<evidence type="ECO:0000313" key="2">
    <source>
        <dbReference type="Proteomes" id="UP000054717"/>
    </source>
</evidence>
<dbReference type="Gene3D" id="2.160.20.10">
    <property type="entry name" value="Single-stranded right-handed beta-helix, Pectin lyase-like"/>
    <property type="match status" value="1"/>
</dbReference>
<dbReference type="AlphaFoldDB" id="A0A158GFE0"/>
<proteinExistence type="predicted"/>
<evidence type="ECO:0000313" key="1">
    <source>
        <dbReference type="EMBL" id="SAL30834.1"/>
    </source>
</evidence>
<gene>
    <name evidence="1" type="ORF">AWB66_01800</name>
</gene>
<evidence type="ECO:0008006" key="3">
    <source>
        <dbReference type="Google" id="ProtNLM"/>
    </source>
</evidence>
<dbReference type="Proteomes" id="UP000054717">
    <property type="component" value="Unassembled WGS sequence"/>
</dbReference>
<name>A0A158GFE0_9BURK</name>
<protein>
    <recommendedName>
        <fullName evidence="3">Pectate lyase superfamily protein</fullName>
    </recommendedName>
</protein>
<sequence>MRIHLLKSLYSSILPSRSSQSTGLLSVGLALAFSVTLSACGGDSGASDAVDSTVKATKAAATSTQPFTAPTLVNPINPQQYGAKCDGVTDDSKAFQSAVNAGDVKVPASKTCLINKTVNITTSYRHIECAAGAVIKQTNPYAGNVFRVFSPSGASLSGDSIVNCTFVGANSVAPKYYNNDDRHWNIAVQTGDRVSNFLLAGNTFKQFFGQTAFQTYGTVDGGSGDRVEYNTFQSCGYYGPAFVAHRNGYMGHNKLIDCAMGVENDNASQNTGGNVIEYNTLTAVHGYGAPDMNNSVMLTGGVAGNANYSTNIVRNNTVSGVSDSAAFQRAGLPSAIWQRATAGAAQYQNNTCSSGCQTYR</sequence>
<reference evidence="1" key="1">
    <citation type="submission" date="2016-01" db="EMBL/GenBank/DDBJ databases">
        <authorList>
            <person name="Peeters Charlotte."/>
        </authorList>
    </citation>
    <scope>NUCLEOTIDE SEQUENCE</scope>
    <source>
        <strain evidence="1">LMG 22936</strain>
    </source>
</reference>
<comment type="caution">
    <text evidence="1">The sequence shown here is derived from an EMBL/GenBank/DDBJ whole genome shotgun (WGS) entry which is preliminary data.</text>
</comment>
<organism evidence="1 2">
    <name type="scientific">Caballeronia telluris</name>
    <dbReference type="NCBI Taxonomy" id="326475"/>
    <lineage>
        <taxon>Bacteria</taxon>
        <taxon>Pseudomonadati</taxon>
        <taxon>Pseudomonadota</taxon>
        <taxon>Betaproteobacteria</taxon>
        <taxon>Burkholderiales</taxon>
        <taxon>Burkholderiaceae</taxon>
        <taxon>Caballeronia</taxon>
    </lineage>
</organism>